<evidence type="ECO:0000256" key="1">
    <source>
        <dbReference type="ARBA" id="ARBA00022490"/>
    </source>
</evidence>
<keyword evidence="4" id="KW-0804">Transcription</keyword>
<gene>
    <name evidence="6" type="ORF">SDC9_139042</name>
</gene>
<dbReference type="EMBL" id="VSSQ01038907">
    <property type="protein sequence ID" value="MPM91908.1"/>
    <property type="molecule type" value="Genomic_DNA"/>
</dbReference>
<dbReference type="PROSITE" id="PS50930">
    <property type="entry name" value="HTH_LYTTR"/>
    <property type="match status" value="1"/>
</dbReference>
<dbReference type="AlphaFoldDB" id="A0A645DS09"/>
<dbReference type="PANTHER" id="PTHR37299">
    <property type="entry name" value="TRANSCRIPTIONAL REGULATOR-RELATED"/>
    <property type="match status" value="1"/>
</dbReference>
<dbReference type="Pfam" id="PF04397">
    <property type="entry name" value="LytTR"/>
    <property type="match status" value="1"/>
</dbReference>
<name>A0A645DS09_9ZZZZ</name>
<accession>A0A645DS09</accession>
<evidence type="ECO:0000256" key="3">
    <source>
        <dbReference type="ARBA" id="ARBA00023125"/>
    </source>
</evidence>
<dbReference type="SMART" id="SM00850">
    <property type="entry name" value="LytTR"/>
    <property type="match status" value="1"/>
</dbReference>
<keyword evidence="1" id="KW-0963">Cytoplasm</keyword>
<evidence type="ECO:0000259" key="5">
    <source>
        <dbReference type="PROSITE" id="PS50930"/>
    </source>
</evidence>
<evidence type="ECO:0000256" key="2">
    <source>
        <dbReference type="ARBA" id="ARBA00023015"/>
    </source>
</evidence>
<comment type="caution">
    <text evidence="6">The sequence shown here is derived from an EMBL/GenBank/DDBJ whole genome shotgun (WGS) entry which is preliminary data.</text>
</comment>
<evidence type="ECO:0000256" key="4">
    <source>
        <dbReference type="ARBA" id="ARBA00023163"/>
    </source>
</evidence>
<keyword evidence="2" id="KW-0805">Transcription regulation</keyword>
<dbReference type="GO" id="GO:0003677">
    <property type="term" value="F:DNA binding"/>
    <property type="evidence" value="ECO:0007669"/>
    <property type="project" value="UniProtKB-KW"/>
</dbReference>
<evidence type="ECO:0000313" key="6">
    <source>
        <dbReference type="EMBL" id="MPM91908.1"/>
    </source>
</evidence>
<keyword evidence="3" id="KW-0238">DNA-binding</keyword>
<proteinExistence type="predicted"/>
<sequence length="146" mass="16609">MKIEVKVDAACREPMVVVYTDKVTDQVQTIVRKLSQDTPEVVVGFRDEEAVLLSEGDIQRMYAEGGKVFAETPDGRFSLRLRLYELEERLDAKKFVRISNAEIVNLSWIRGFDLSFAGTICVRMKSGKVTYVSRRYVGKIKQVLGL</sequence>
<dbReference type="InterPro" id="IPR007492">
    <property type="entry name" value="LytTR_DNA-bd_dom"/>
</dbReference>
<organism evidence="6">
    <name type="scientific">bioreactor metagenome</name>
    <dbReference type="NCBI Taxonomy" id="1076179"/>
    <lineage>
        <taxon>unclassified sequences</taxon>
        <taxon>metagenomes</taxon>
        <taxon>ecological metagenomes</taxon>
    </lineage>
</organism>
<dbReference type="GO" id="GO:0000156">
    <property type="term" value="F:phosphorelay response regulator activity"/>
    <property type="evidence" value="ECO:0007669"/>
    <property type="project" value="InterPro"/>
</dbReference>
<dbReference type="PANTHER" id="PTHR37299:SF2">
    <property type="entry name" value="HTH LYTTR-TYPE DOMAIN-CONTAINING PROTEIN"/>
    <property type="match status" value="1"/>
</dbReference>
<dbReference type="Gene3D" id="2.40.50.1020">
    <property type="entry name" value="LytTr DNA-binding domain"/>
    <property type="match status" value="1"/>
</dbReference>
<dbReference type="InterPro" id="IPR046947">
    <property type="entry name" value="LytR-like"/>
</dbReference>
<reference evidence="6" key="1">
    <citation type="submission" date="2019-08" db="EMBL/GenBank/DDBJ databases">
        <authorList>
            <person name="Kucharzyk K."/>
            <person name="Murdoch R.W."/>
            <person name="Higgins S."/>
            <person name="Loffler F."/>
        </authorList>
    </citation>
    <scope>NUCLEOTIDE SEQUENCE</scope>
</reference>
<protein>
    <submittedName>
        <fullName evidence="6">Putative HTH-type transcriptional regulator</fullName>
    </submittedName>
</protein>
<feature type="domain" description="HTH LytTR-type" evidence="5">
    <location>
        <begin position="57"/>
        <end position="146"/>
    </location>
</feature>